<keyword evidence="1" id="KW-0812">Transmembrane</keyword>
<accession>A0A7Y0EV07</accession>
<dbReference type="AlphaFoldDB" id="A0A7Y0EV07"/>
<sequence>MRRRTLCAALIAILAILLIECVGFNMPFWHTLGASTDTVSYTNAMGSGLERTKEGMLRVADPTEAWLEVKTDGTSDYARIDPSFVTGKALTAVHLRASVDHGIARETSFSPQSARSCYIHAPGKGTLRVSVEEPKGSLIPIQAVRANAKVPFDFNPARVAIMAAIVLIAACWRPGSRLWRIPLNTASGRQRAVAWCIAVPIALATVYGIGTQLTSSPLVFHEAGGYTYDFDQYGHIADALLQGRTSLDLGVPDALAAAGNPYSTATRAKLLADGVNPIYWDYAYYNGHWYSYFGVLPAVLLFMPYRMITGHMLSSGAAVLLLMFLAMLFLALLVLRVIDRIAPKTSLAAVSIALTTMLLGSNAGYLLFRRNFYSVPFAASLALSALGLWLWLGAAYDDGKHERTSTGGGHLGRAWRALRAADRWQAGNAPALSLTRIGLGSLCIAANFGCRPTFCLTALLGIAIFWPQLKAIAITLRSRTAPVPATLRAPAVVVIAALIPVVPLMAYNAARFGSPMNFGNEYQLTVTDMTAYRVAAANILPIAGDYLLLPLRFTDTFPWIALSAAALPEWSYTEPMIGGLFAMCPLAALSFVLPFLRARDGRPGRTRTTLTALALAMGLVVFDAVNAGLGWRYMADFGWLFALAAMPVLLRLLGEPGAGSCDGSRRTGAIPMRIRLARLAVAAVMMCSIAVGVLSLFTIGRHDALISAAPNLFYNVFAWFL</sequence>
<gene>
    <name evidence="2" type="ORF">G1C98_1229</name>
</gene>
<protein>
    <submittedName>
        <fullName evidence="2">PMT family glycosyltransferase</fullName>
    </submittedName>
</protein>
<name>A0A7Y0EV07_9BIFI</name>
<dbReference type="GO" id="GO:0016740">
    <property type="term" value="F:transferase activity"/>
    <property type="evidence" value="ECO:0007669"/>
    <property type="project" value="UniProtKB-KW"/>
</dbReference>
<feature type="transmembrane region" description="Helical" evidence="1">
    <location>
        <begin position="192"/>
        <end position="210"/>
    </location>
</feature>
<evidence type="ECO:0000313" key="3">
    <source>
        <dbReference type="Proteomes" id="UP000529710"/>
    </source>
</evidence>
<feature type="transmembrane region" description="Helical" evidence="1">
    <location>
        <begin position="154"/>
        <end position="172"/>
    </location>
</feature>
<organism evidence="2 3">
    <name type="scientific">Bifidobacterium erythrocebi</name>
    <dbReference type="NCBI Taxonomy" id="2675325"/>
    <lineage>
        <taxon>Bacteria</taxon>
        <taxon>Bacillati</taxon>
        <taxon>Actinomycetota</taxon>
        <taxon>Actinomycetes</taxon>
        <taxon>Bifidobacteriales</taxon>
        <taxon>Bifidobacteriaceae</taxon>
        <taxon>Bifidobacterium</taxon>
    </lineage>
</organism>
<keyword evidence="1" id="KW-1133">Transmembrane helix</keyword>
<feature type="transmembrane region" description="Helical" evidence="1">
    <location>
        <begin position="437"/>
        <end position="466"/>
    </location>
</feature>
<keyword evidence="3" id="KW-1185">Reference proteome</keyword>
<feature type="transmembrane region" description="Helical" evidence="1">
    <location>
        <begin position="637"/>
        <end position="654"/>
    </location>
</feature>
<reference evidence="2 3" key="1">
    <citation type="submission" date="2020-02" db="EMBL/GenBank/DDBJ databases">
        <title>Characterization of phylogenetic diversity of novel bifidobacterial species isolated in Czech ZOOs.</title>
        <authorList>
            <person name="Lugli G.A."/>
            <person name="Vera N.B."/>
            <person name="Ventura M."/>
        </authorList>
    </citation>
    <scope>NUCLEOTIDE SEQUENCE [LARGE SCALE GENOMIC DNA]</scope>
    <source>
        <strain evidence="2 3">DSM 109960</strain>
    </source>
</reference>
<feature type="transmembrane region" description="Helical" evidence="1">
    <location>
        <begin position="487"/>
        <end position="507"/>
    </location>
</feature>
<evidence type="ECO:0000313" key="2">
    <source>
        <dbReference type="EMBL" id="NMM96493.1"/>
    </source>
</evidence>
<feature type="transmembrane region" description="Helical" evidence="1">
    <location>
        <begin position="576"/>
        <end position="596"/>
    </location>
</feature>
<comment type="caution">
    <text evidence="2">The sequence shown here is derived from an EMBL/GenBank/DDBJ whole genome shotgun (WGS) entry which is preliminary data.</text>
</comment>
<feature type="transmembrane region" description="Helical" evidence="1">
    <location>
        <begin position="289"/>
        <end position="305"/>
    </location>
</feature>
<evidence type="ECO:0000256" key="1">
    <source>
        <dbReference type="SAM" id="Phobius"/>
    </source>
</evidence>
<feature type="transmembrane region" description="Helical" evidence="1">
    <location>
        <begin position="675"/>
        <end position="698"/>
    </location>
</feature>
<feature type="transmembrane region" description="Helical" evidence="1">
    <location>
        <begin position="317"/>
        <end position="335"/>
    </location>
</feature>
<feature type="transmembrane region" description="Helical" evidence="1">
    <location>
        <begin position="608"/>
        <end position="631"/>
    </location>
</feature>
<keyword evidence="2" id="KW-0808">Transferase</keyword>
<feature type="transmembrane region" description="Helical" evidence="1">
    <location>
        <begin position="375"/>
        <end position="396"/>
    </location>
</feature>
<keyword evidence="1" id="KW-0472">Membrane</keyword>
<dbReference type="EMBL" id="JAAIIF010000009">
    <property type="protein sequence ID" value="NMM96493.1"/>
    <property type="molecule type" value="Genomic_DNA"/>
</dbReference>
<proteinExistence type="predicted"/>
<dbReference type="Proteomes" id="UP000529710">
    <property type="component" value="Unassembled WGS sequence"/>
</dbReference>
<feature type="transmembrane region" description="Helical" evidence="1">
    <location>
        <begin position="347"/>
        <end position="368"/>
    </location>
</feature>